<evidence type="ECO:0000313" key="17">
    <source>
        <dbReference type="Proteomes" id="UP000018851"/>
    </source>
</evidence>
<keyword evidence="10 11" id="KW-0998">Cell outer membrane</keyword>
<organism evidence="16 17">
    <name type="scientific">Sphingomonas sanxanigenens DSM 19645 = NX02</name>
    <dbReference type="NCBI Taxonomy" id="1123269"/>
    <lineage>
        <taxon>Bacteria</taxon>
        <taxon>Pseudomonadati</taxon>
        <taxon>Pseudomonadota</taxon>
        <taxon>Alphaproteobacteria</taxon>
        <taxon>Sphingomonadales</taxon>
        <taxon>Sphingomonadaceae</taxon>
        <taxon>Sphingomonas</taxon>
    </lineage>
</organism>
<feature type="domain" description="TonB-dependent receptor plug" evidence="15">
    <location>
        <begin position="50"/>
        <end position="159"/>
    </location>
</feature>
<dbReference type="AlphaFoldDB" id="W0AFL1"/>
<dbReference type="InterPro" id="IPR039426">
    <property type="entry name" value="TonB-dep_rcpt-like"/>
</dbReference>
<keyword evidence="5 11" id="KW-0812">Transmembrane</keyword>
<evidence type="ECO:0000256" key="12">
    <source>
        <dbReference type="RuleBase" id="RU003357"/>
    </source>
</evidence>
<keyword evidence="17" id="KW-1185">Reference proteome</keyword>
<evidence type="ECO:0000256" key="3">
    <source>
        <dbReference type="ARBA" id="ARBA00022452"/>
    </source>
</evidence>
<dbReference type="Pfam" id="PF07715">
    <property type="entry name" value="Plug"/>
    <property type="match status" value="1"/>
</dbReference>
<evidence type="ECO:0000313" key="16">
    <source>
        <dbReference type="EMBL" id="AHE54455.1"/>
    </source>
</evidence>
<accession>W0AFL1</accession>
<evidence type="ECO:0000256" key="2">
    <source>
        <dbReference type="ARBA" id="ARBA00022448"/>
    </source>
</evidence>
<dbReference type="PANTHER" id="PTHR32552">
    <property type="entry name" value="FERRICHROME IRON RECEPTOR-RELATED"/>
    <property type="match status" value="1"/>
</dbReference>
<dbReference type="eggNOG" id="COG4773">
    <property type="taxonomic scope" value="Bacteria"/>
</dbReference>
<dbReference type="GO" id="GO:0009279">
    <property type="term" value="C:cell outer membrane"/>
    <property type="evidence" value="ECO:0007669"/>
    <property type="project" value="UniProtKB-SubCell"/>
</dbReference>
<name>W0AFL1_9SPHN</name>
<evidence type="ECO:0000256" key="4">
    <source>
        <dbReference type="ARBA" id="ARBA00022496"/>
    </source>
</evidence>
<evidence type="ECO:0000259" key="14">
    <source>
        <dbReference type="Pfam" id="PF00593"/>
    </source>
</evidence>
<evidence type="ECO:0000256" key="8">
    <source>
        <dbReference type="ARBA" id="ARBA00023077"/>
    </source>
</evidence>
<keyword evidence="4" id="KW-0410">Iron transport</keyword>
<dbReference type="GO" id="GO:0006826">
    <property type="term" value="P:iron ion transport"/>
    <property type="evidence" value="ECO:0007669"/>
    <property type="project" value="UniProtKB-KW"/>
</dbReference>
<dbReference type="Proteomes" id="UP000018851">
    <property type="component" value="Chromosome"/>
</dbReference>
<reference evidence="16 17" key="1">
    <citation type="submission" date="2013-07" db="EMBL/GenBank/DDBJ databases">
        <title>Completed genome of Sphingomonas sanxanigenens NX02.</title>
        <authorList>
            <person name="Ma T."/>
            <person name="Huang H."/>
            <person name="Wu M."/>
            <person name="Li X."/>
            <person name="Li G."/>
        </authorList>
    </citation>
    <scope>NUCLEOTIDE SEQUENCE [LARGE SCALE GENOMIC DNA]</scope>
    <source>
        <strain evidence="16 17">NX02</strain>
    </source>
</reference>
<keyword evidence="9 11" id="KW-0472">Membrane</keyword>
<dbReference type="PATRIC" id="fig|1123269.5.peg.2690"/>
<dbReference type="Pfam" id="PF00593">
    <property type="entry name" value="TonB_dep_Rec_b-barrel"/>
    <property type="match status" value="1"/>
</dbReference>
<evidence type="ECO:0008006" key="18">
    <source>
        <dbReference type="Google" id="ProtNLM"/>
    </source>
</evidence>
<dbReference type="SUPFAM" id="SSF56935">
    <property type="entry name" value="Porins"/>
    <property type="match status" value="1"/>
</dbReference>
<dbReference type="InterPro" id="IPR012910">
    <property type="entry name" value="Plug_dom"/>
</dbReference>
<evidence type="ECO:0000256" key="7">
    <source>
        <dbReference type="ARBA" id="ARBA00023065"/>
    </source>
</evidence>
<dbReference type="STRING" id="1123269.NX02_13810"/>
<comment type="similarity">
    <text evidence="11 12">Belongs to the TonB-dependent receptor family.</text>
</comment>
<keyword evidence="8 12" id="KW-0798">TonB box</keyword>
<dbReference type="PANTHER" id="PTHR32552:SF81">
    <property type="entry name" value="TONB-DEPENDENT OUTER MEMBRANE RECEPTOR"/>
    <property type="match status" value="1"/>
</dbReference>
<gene>
    <name evidence="16" type="ORF">NX02_13810</name>
</gene>
<evidence type="ECO:0000256" key="1">
    <source>
        <dbReference type="ARBA" id="ARBA00004571"/>
    </source>
</evidence>
<dbReference type="Gene3D" id="2.40.170.20">
    <property type="entry name" value="TonB-dependent receptor, beta-barrel domain"/>
    <property type="match status" value="1"/>
</dbReference>
<evidence type="ECO:0000256" key="10">
    <source>
        <dbReference type="ARBA" id="ARBA00023237"/>
    </source>
</evidence>
<keyword evidence="13" id="KW-0732">Signal</keyword>
<dbReference type="InterPro" id="IPR000531">
    <property type="entry name" value="Beta-barrel_TonB"/>
</dbReference>
<evidence type="ECO:0000256" key="5">
    <source>
        <dbReference type="ARBA" id="ARBA00022692"/>
    </source>
</evidence>
<protein>
    <recommendedName>
        <fullName evidence="18">TonB-denpendent receptor</fullName>
    </recommendedName>
</protein>
<dbReference type="HOGENOM" id="CLU_008287_15_0_5"/>
<feature type="chain" id="PRO_5004785554" description="TonB-denpendent receptor" evidence="13">
    <location>
        <begin position="20"/>
        <end position="775"/>
    </location>
</feature>
<dbReference type="KEGG" id="ssan:NX02_13810"/>
<evidence type="ECO:0000256" key="6">
    <source>
        <dbReference type="ARBA" id="ARBA00023004"/>
    </source>
</evidence>
<sequence length="775" mass="84821">MGALAGLSLYALTAGAAQAQDAVPAADATAASQEGVGDIVVTAQRREQRLQDVPIAVSAFSSADLQTRQISRTIDLLNYVPNLIGHNNTSVGTANSYSMRGLNNNETISTFDLPVGTYVDDVYMSRQSANNFAFFDVERIEVLRGPQGTLFGRNTTGGAINVIMKKPGEDFGGFAEVGYGRFDRMTARASVDLPIVSDKVLSKIQGYYVNDDGYVKNRVTGDRLNDEKSYGFRGALRVFGGDTVTWDGTVDYNYQSYANFPNFYDPATKDRVSYTRLRKGQTVSDVFGGRSYLSEGLADNTLGNVAESWSFTSNLQIDATDDLTVNIITGYRHIYNEYLTDSAMSLASASTVYTYPADIVTATPGSTSVLANDSWHGQFSQEIKATGKALDNKLTYTGGLYYIREDNKTNFANLAITAAGAGTLSADRTMSNNTDAIAAYFQADYEAIEGLTLTAGIRYTEEYKDIAFQANDSPLPPVGLNQPFNTDDIVAAGLPIKQTAKVWTPRFAINYKLAPDVSVFASATKGFKSGGWVSRAYNAAGMFPFSRETIWSFEGGLRSEWFDRKLRMNLTGFYFNDMDNQLPAGRENPLVPGQIIYVTRNFADLRNYGLESEITLAPVRGLNIYWTAGLQHARFKNVDPSVIAQAANCRNGVASACNQGIVTAAGEIALPSRVAPFNSTVGVNYTAEFGDFRLTPSVSWAYTDGSWPSAQNDIRGYQEAHGLWNGGISLRNVAQGWTLSAECTNCFDRRFVSSFLIFPYLNEPGRWTVRARYDF</sequence>
<evidence type="ECO:0000256" key="13">
    <source>
        <dbReference type="SAM" id="SignalP"/>
    </source>
</evidence>
<proteinExistence type="inferred from homology"/>
<comment type="subcellular location">
    <subcellularLocation>
        <location evidence="1 11">Cell outer membrane</location>
        <topology evidence="1 11">Multi-pass membrane protein</topology>
    </subcellularLocation>
</comment>
<keyword evidence="7" id="KW-0406">Ion transport</keyword>
<keyword evidence="6" id="KW-0408">Iron</keyword>
<keyword evidence="2 11" id="KW-0813">Transport</keyword>
<evidence type="ECO:0000256" key="11">
    <source>
        <dbReference type="PROSITE-ProRule" id="PRU01360"/>
    </source>
</evidence>
<feature type="signal peptide" evidence="13">
    <location>
        <begin position="1"/>
        <end position="19"/>
    </location>
</feature>
<dbReference type="InterPro" id="IPR036942">
    <property type="entry name" value="Beta-barrel_TonB_sf"/>
</dbReference>
<evidence type="ECO:0000259" key="15">
    <source>
        <dbReference type="Pfam" id="PF07715"/>
    </source>
</evidence>
<dbReference type="EMBL" id="CP006644">
    <property type="protein sequence ID" value="AHE54455.1"/>
    <property type="molecule type" value="Genomic_DNA"/>
</dbReference>
<dbReference type="PROSITE" id="PS52016">
    <property type="entry name" value="TONB_DEPENDENT_REC_3"/>
    <property type="match status" value="1"/>
</dbReference>
<feature type="domain" description="TonB-dependent receptor-like beta-barrel" evidence="14">
    <location>
        <begin position="260"/>
        <end position="745"/>
    </location>
</feature>
<evidence type="ECO:0000256" key="9">
    <source>
        <dbReference type="ARBA" id="ARBA00023136"/>
    </source>
</evidence>
<keyword evidence="3 11" id="KW-1134">Transmembrane beta strand</keyword>